<protein>
    <submittedName>
        <fullName evidence="2">Uncharacterized protein</fullName>
    </submittedName>
</protein>
<reference evidence="2 3" key="1">
    <citation type="journal article" date="2022" name="Front. Cell. Infect. Microbiol.">
        <title>The Genomes of Two Strains of Taenia crassiceps the Animal Model for the Study of Human Cysticercosis.</title>
        <authorList>
            <person name="Bobes R.J."/>
            <person name="Estrada K."/>
            <person name="Rios-Valencia D.G."/>
            <person name="Calderon-Gallegos A."/>
            <person name="de la Torre P."/>
            <person name="Carrero J.C."/>
            <person name="Sanchez-Flores A."/>
            <person name="Laclette J.P."/>
        </authorList>
    </citation>
    <scope>NUCLEOTIDE SEQUENCE [LARGE SCALE GENOMIC DNA]</scope>
    <source>
        <tissue evidence="2">Peritoneal cavity of infected mice</tissue>
    </source>
</reference>
<organism evidence="2 3">
    <name type="scientific">Taenia crassiceps</name>
    <dbReference type="NCBI Taxonomy" id="6207"/>
    <lineage>
        <taxon>Eukaryota</taxon>
        <taxon>Metazoa</taxon>
        <taxon>Spiralia</taxon>
        <taxon>Lophotrochozoa</taxon>
        <taxon>Platyhelminthes</taxon>
        <taxon>Cestoda</taxon>
        <taxon>Eucestoda</taxon>
        <taxon>Cyclophyllidea</taxon>
        <taxon>Taeniidae</taxon>
        <taxon>Taenia</taxon>
    </lineage>
</organism>
<accession>A0ABR4QPX6</accession>
<keyword evidence="3" id="KW-1185">Reference proteome</keyword>
<evidence type="ECO:0000313" key="2">
    <source>
        <dbReference type="EMBL" id="KAL5111674.1"/>
    </source>
</evidence>
<proteinExistence type="predicted"/>
<sequence>MVPAKRKIVEAKPSVCLFGGTLASAMAFPKSPEQAQSCDEGDKKQLSRLALLSQEHIRFATISTFVVNLDIGGSGSGSGRGSCGGGTDSDGGVLANNGFGGGGGSGGLAPLQPGHKRFPVKEVSKAVMKEEEGGEVGLPSVTSRPNVTNSTWEENLPFTPPTWTRNIVPLPPPLQAKIALLRRAFIDWLLRSSACQSDQRLDSHSLRSRLCAVTMRLAVVWGLPPGLAHVLHVVALYTAWSDREAEAELISPSSSSSSAFPSAPFSVGNAGANLFHLLAGRICFLNEQLSGRLLASASESLRDMLACLWGDSSGVDSVSREGAPSVAEQVSSARRLVDFLVHHLPRQSNQRAMTMELGELLQTIDKSPQ</sequence>
<name>A0ABR4QPX6_9CEST</name>
<evidence type="ECO:0000313" key="3">
    <source>
        <dbReference type="Proteomes" id="UP001651158"/>
    </source>
</evidence>
<comment type="caution">
    <text evidence="2">The sequence shown here is derived from an EMBL/GenBank/DDBJ whole genome shotgun (WGS) entry which is preliminary data.</text>
</comment>
<evidence type="ECO:0000256" key="1">
    <source>
        <dbReference type="SAM" id="MobiDB-lite"/>
    </source>
</evidence>
<feature type="compositionally biased region" description="Polar residues" evidence="1">
    <location>
        <begin position="140"/>
        <end position="153"/>
    </location>
</feature>
<dbReference type="Proteomes" id="UP001651158">
    <property type="component" value="Unassembled WGS sequence"/>
</dbReference>
<gene>
    <name evidence="2" type="ORF">TcWFU_002956</name>
</gene>
<feature type="region of interest" description="Disordered" evidence="1">
    <location>
        <begin position="131"/>
        <end position="155"/>
    </location>
</feature>
<dbReference type="EMBL" id="JAKROA010000001">
    <property type="protein sequence ID" value="KAL5111674.1"/>
    <property type="molecule type" value="Genomic_DNA"/>
</dbReference>